<dbReference type="InterPro" id="IPR036259">
    <property type="entry name" value="MFS_trans_sf"/>
</dbReference>
<dbReference type="InterPro" id="IPR011701">
    <property type="entry name" value="MFS"/>
</dbReference>
<keyword evidence="3 6" id="KW-1133">Transmembrane helix</keyword>
<dbReference type="PANTHER" id="PTHR10924:SF6">
    <property type="entry name" value="SOLUTE CARRIER FAMILY 49 MEMBER A3"/>
    <property type="match status" value="1"/>
</dbReference>
<dbReference type="PANTHER" id="PTHR10924">
    <property type="entry name" value="MAJOR FACILITATOR SUPERFAMILY PROTEIN-RELATED"/>
    <property type="match status" value="1"/>
</dbReference>
<dbReference type="OMA" id="AVECTHP"/>
<dbReference type="Ensembl" id="ENSCSAVT00000003562.1">
    <property type="protein sequence ID" value="ENSCSAVP00000003507.1"/>
    <property type="gene ID" value="ENSCSAVG00000002086.1"/>
</dbReference>
<dbReference type="GO" id="GO:0022857">
    <property type="term" value="F:transmembrane transporter activity"/>
    <property type="evidence" value="ECO:0007669"/>
    <property type="project" value="InterPro"/>
</dbReference>
<protein>
    <recommendedName>
        <fullName evidence="9">Major facilitator superfamily (MFS) profile domain-containing protein</fullName>
    </recommendedName>
</protein>
<dbReference type="InterPro" id="IPR049680">
    <property type="entry name" value="FLVCR1-2_SLC49-like"/>
</dbReference>
<reference evidence="7" key="3">
    <citation type="submission" date="2025-09" db="UniProtKB">
        <authorList>
            <consortium name="Ensembl"/>
        </authorList>
    </citation>
    <scope>IDENTIFICATION</scope>
</reference>
<sequence length="307" mass="33509">MQIVFACPAVVGALCATFCIRSNAPPLPPSESAEITPRPFWSDLKTLVKNPHYWILFLSVGGGIGIYTAITVFLEQILCPWGYSDFFVGVVCGTCLVLAGVIGAAIAGLIADRTKRFVLVAKCTFLLCIGSVVLFALTQNRHFQNALVAVSCGLIGFYGMPLFPLGNELVVETTYPAEPSSSTGLVFLSGQLQGMLLILTMQNLANPVSEHFTNLTRCNSENYSKKWLKPTVRDMTTPCYALMGYSIFVCLVFVIFFRTDYRRIKLEETARETNEAKGVDASTDLHGSESSCTSAEQLHVNSTIEAK</sequence>
<organism evidence="7 8">
    <name type="scientific">Ciona savignyi</name>
    <name type="common">Pacific transparent sea squirt</name>
    <dbReference type="NCBI Taxonomy" id="51511"/>
    <lineage>
        <taxon>Eukaryota</taxon>
        <taxon>Metazoa</taxon>
        <taxon>Chordata</taxon>
        <taxon>Tunicata</taxon>
        <taxon>Ascidiacea</taxon>
        <taxon>Phlebobranchia</taxon>
        <taxon>Cionidae</taxon>
        <taxon>Ciona</taxon>
    </lineage>
</organism>
<dbReference type="AlphaFoldDB" id="H2YDV9"/>
<reference evidence="8" key="1">
    <citation type="submission" date="2003-08" db="EMBL/GenBank/DDBJ databases">
        <authorList>
            <person name="Birren B."/>
            <person name="Nusbaum C."/>
            <person name="Abebe A."/>
            <person name="Abouelleil A."/>
            <person name="Adekoya E."/>
            <person name="Ait-zahra M."/>
            <person name="Allen N."/>
            <person name="Allen T."/>
            <person name="An P."/>
            <person name="Anderson M."/>
            <person name="Anderson S."/>
            <person name="Arachchi H."/>
            <person name="Armbruster J."/>
            <person name="Bachantsang P."/>
            <person name="Baldwin J."/>
            <person name="Barry A."/>
            <person name="Bayul T."/>
            <person name="Blitshsteyn B."/>
            <person name="Bloom T."/>
            <person name="Blye J."/>
            <person name="Boguslavskiy L."/>
            <person name="Borowsky M."/>
            <person name="Boukhgalter B."/>
            <person name="Brunache A."/>
            <person name="Butler J."/>
            <person name="Calixte N."/>
            <person name="Calvo S."/>
            <person name="Camarata J."/>
            <person name="Campo K."/>
            <person name="Chang J."/>
            <person name="Cheshatsang Y."/>
            <person name="Citroen M."/>
            <person name="Collymore A."/>
            <person name="Considine T."/>
            <person name="Cook A."/>
            <person name="Cooke P."/>
            <person name="Corum B."/>
            <person name="Cuomo C."/>
            <person name="David R."/>
            <person name="Dawoe T."/>
            <person name="Degray S."/>
            <person name="Dodge S."/>
            <person name="Dooley K."/>
            <person name="Dorje P."/>
            <person name="Dorjee K."/>
            <person name="Dorris L."/>
            <person name="Duffey N."/>
            <person name="Dupes A."/>
            <person name="Elkins T."/>
            <person name="Engels R."/>
            <person name="Erickson J."/>
            <person name="Farina A."/>
            <person name="Faro S."/>
            <person name="Ferreira P."/>
            <person name="Fischer H."/>
            <person name="Fitzgerald M."/>
            <person name="Foley K."/>
            <person name="Gage D."/>
            <person name="Galagan J."/>
            <person name="Gearin G."/>
            <person name="Gnerre S."/>
            <person name="Gnirke A."/>
            <person name="Goyette A."/>
            <person name="Graham J."/>
            <person name="Grandbois E."/>
            <person name="Gyaltsen K."/>
            <person name="Hafez N."/>
            <person name="Hagopian D."/>
            <person name="Hagos B."/>
            <person name="Hall J."/>
            <person name="Hatcher B."/>
            <person name="Heller A."/>
            <person name="Higgins H."/>
            <person name="Honan T."/>
            <person name="Horn A."/>
            <person name="Houde N."/>
            <person name="Hughes L."/>
            <person name="Hulme W."/>
            <person name="Husby E."/>
            <person name="Iliev I."/>
            <person name="Jaffe D."/>
            <person name="Jones C."/>
            <person name="Kamal M."/>
            <person name="Kamat A."/>
            <person name="Kamvysselis M."/>
            <person name="Karlsson E."/>
            <person name="Kells C."/>
            <person name="Kieu A."/>
            <person name="Kisner P."/>
            <person name="Kodira C."/>
            <person name="Kulbokas E."/>
            <person name="Labutti K."/>
            <person name="Lama D."/>
            <person name="Landers T."/>
            <person name="Leger J."/>
            <person name="Levine S."/>
            <person name="Lewis D."/>
            <person name="Lewis T."/>
            <person name="Lindblad-toh K."/>
            <person name="Liu X."/>
            <person name="Lokyitsang T."/>
            <person name="Lokyitsang Y."/>
            <person name="Lucien O."/>
            <person name="Lui A."/>
            <person name="Ma L.J."/>
            <person name="Mabbitt R."/>
            <person name="Macdonald J."/>
            <person name="Maclean C."/>
            <person name="Major J."/>
            <person name="Manning J."/>
            <person name="Marabella R."/>
            <person name="Maru K."/>
            <person name="Matthews C."/>
            <person name="Mauceli E."/>
            <person name="Mccarthy M."/>
            <person name="Mcdonough S."/>
            <person name="Mcghee T."/>
            <person name="Meldrim J."/>
            <person name="Meneus L."/>
            <person name="Mesirov J."/>
            <person name="Mihalev A."/>
            <person name="Mihova T."/>
            <person name="Mikkelsen T."/>
            <person name="Mlenga V."/>
            <person name="Moru K."/>
            <person name="Mozes J."/>
            <person name="Mulrain L."/>
            <person name="Munson G."/>
            <person name="Naylor J."/>
            <person name="Newes C."/>
            <person name="Nguyen C."/>
            <person name="Nguyen N."/>
            <person name="Nguyen T."/>
            <person name="Nicol R."/>
            <person name="Nielsen C."/>
            <person name="Nizzari M."/>
            <person name="Norbu C."/>
            <person name="Norbu N."/>
            <person name="O'donnell P."/>
            <person name="Okoawo O."/>
            <person name="O'leary S."/>
            <person name="Omotosho B."/>
            <person name="O'neill K."/>
            <person name="Osman S."/>
            <person name="Parker S."/>
            <person name="Perrin D."/>
            <person name="Phunkhang P."/>
            <person name="Piqani B."/>
            <person name="Purcell S."/>
            <person name="Rachupka T."/>
            <person name="Ramasamy U."/>
            <person name="Rameau R."/>
            <person name="Ray V."/>
            <person name="Raymond C."/>
            <person name="Retta R."/>
            <person name="Richardson S."/>
            <person name="Rise C."/>
            <person name="Rodriguez J."/>
            <person name="Rogers J."/>
            <person name="Rogov P."/>
            <person name="Rutman M."/>
            <person name="Schupbach R."/>
            <person name="Seaman C."/>
            <person name="Settipalli S."/>
            <person name="Sharpe T."/>
            <person name="Sheridan J."/>
            <person name="Sherpa N."/>
            <person name="Shi J."/>
            <person name="Smirnov S."/>
            <person name="Smith C."/>
            <person name="Sougnez C."/>
            <person name="Spencer B."/>
            <person name="Stalker J."/>
            <person name="Stange-thomann N."/>
            <person name="Stavropoulos S."/>
            <person name="Stetson K."/>
            <person name="Stone C."/>
            <person name="Stone S."/>
            <person name="Stubbs M."/>
            <person name="Talamas J."/>
            <person name="Tchuinga P."/>
            <person name="Tenzing P."/>
            <person name="Tesfaye S."/>
            <person name="Theodore J."/>
            <person name="Thoulutsang Y."/>
            <person name="Topham K."/>
            <person name="Towey S."/>
            <person name="Tsamla T."/>
            <person name="Tsomo N."/>
            <person name="Vallee D."/>
            <person name="Vassiliev H."/>
            <person name="Venkataraman V."/>
            <person name="Vinson J."/>
            <person name="Vo A."/>
            <person name="Wade C."/>
            <person name="Wang S."/>
            <person name="Wangchuk T."/>
            <person name="Wangdi T."/>
            <person name="Whittaker C."/>
            <person name="Wilkinson J."/>
            <person name="Wu Y."/>
            <person name="Wyman D."/>
            <person name="Yadav S."/>
            <person name="Yang S."/>
            <person name="Yang X."/>
            <person name="Yeager S."/>
            <person name="Yee E."/>
            <person name="Young G."/>
            <person name="Zainoun J."/>
            <person name="Zembeck L."/>
            <person name="Zimmer A."/>
            <person name="Zody M."/>
            <person name="Lander E."/>
        </authorList>
    </citation>
    <scope>NUCLEOTIDE SEQUENCE [LARGE SCALE GENOMIC DNA]</scope>
</reference>
<dbReference type="InParanoid" id="H2YDV9"/>
<evidence type="ECO:0000256" key="5">
    <source>
        <dbReference type="SAM" id="MobiDB-lite"/>
    </source>
</evidence>
<keyword evidence="8" id="KW-1185">Reference proteome</keyword>
<accession>H2YDV9</accession>
<feature type="transmembrane region" description="Helical" evidence="6">
    <location>
        <begin position="145"/>
        <end position="163"/>
    </location>
</feature>
<feature type="transmembrane region" description="Helical" evidence="6">
    <location>
        <begin position="240"/>
        <end position="257"/>
    </location>
</feature>
<reference evidence="7" key="2">
    <citation type="submission" date="2025-08" db="UniProtKB">
        <authorList>
            <consortium name="Ensembl"/>
        </authorList>
    </citation>
    <scope>IDENTIFICATION</scope>
</reference>
<dbReference type="GeneTree" id="ENSGT01030000234625"/>
<evidence type="ECO:0000256" key="1">
    <source>
        <dbReference type="ARBA" id="ARBA00004141"/>
    </source>
</evidence>
<name>H2YDV9_CIOSA</name>
<dbReference type="HOGENOM" id="CLU_906007_0_0_1"/>
<feature type="transmembrane region" description="Helical" evidence="6">
    <location>
        <begin position="117"/>
        <end position="138"/>
    </location>
</feature>
<proteinExistence type="predicted"/>
<evidence type="ECO:0000313" key="7">
    <source>
        <dbReference type="Ensembl" id="ENSCSAVP00000003507.1"/>
    </source>
</evidence>
<evidence type="ECO:0000256" key="3">
    <source>
        <dbReference type="ARBA" id="ARBA00022989"/>
    </source>
</evidence>
<evidence type="ECO:0000256" key="4">
    <source>
        <dbReference type="ARBA" id="ARBA00023136"/>
    </source>
</evidence>
<feature type="transmembrane region" description="Helical" evidence="6">
    <location>
        <begin position="53"/>
        <end position="74"/>
    </location>
</feature>
<dbReference type="SUPFAM" id="SSF103473">
    <property type="entry name" value="MFS general substrate transporter"/>
    <property type="match status" value="1"/>
</dbReference>
<evidence type="ECO:0008006" key="9">
    <source>
        <dbReference type="Google" id="ProtNLM"/>
    </source>
</evidence>
<comment type="subcellular location">
    <subcellularLocation>
        <location evidence="1">Membrane</location>
        <topology evidence="1">Multi-pass membrane protein</topology>
    </subcellularLocation>
</comment>
<dbReference type="Pfam" id="PF07690">
    <property type="entry name" value="MFS_1"/>
    <property type="match status" value="1"/>
</dbReference>
<dbReference type="Proteomes" id="UP000007875">
    <property type="component" value="Unassembled WGS sequence"/>
</dbReference>
<dbReference type="GO" id="GO:0016020">
    <property type="term" value="C:membrane"/>
    <property type="evidence" value="ECO:0007669"/>
    <property type="project" value="UniProtKB-SubCell"/>
</dbReference>
<dbReference type="eggNOG" id="KOG2563">
    <property type="taxonomic scope" value="Eukaryota"/>
</dbReference>
<evidence type="ECO:0000256" key="6">
    <source>
        <dbReference type="SAM" id="Phobius"/>
    </source>
</evidence>
<evidence type="ECO:0000313" key="8">
    <source>
        <dbReference type="Proteomes" id="UP000007875"/>
    </source>
</evidence>
<feature type="region of interest" description="Disordered" evidence="5">
    <location>
        <begin position="272"/>
        <end position="295"/>
    </location>
</feature>
<evidence type="ECO:0000256" key="2">
    <source>
        <dbReference type="ARBA" id="ARBA00022692"/>
    </source>
</evidence>
<feature type="transmembrane region" description="Helical" evidence="6">
    <location>
        <begin position="86"/>
        <end position="111"/>
    </location>
</feature>
<keyword evidence="2 6" id="KW-0812">Transmembrane</keyword>
<keyword evidence="4 6" id="KW-0472">Membrane</keyword>
<dbReference type="Gene3D" id="1.20.1250.20">
    <property type="entry name" value="MFS general substrate transporter like domains"/>
    <property type="match status" value="1"/>
</dbReference>